<dbReference type="InterPro" id="IPR032466">
    <property type="entry name" value="Metal_Hydrolase"/>
</dbReference>
<dbReference type="AlphaFoldDB" id="A0A0S3PS86"/>
<dbReference type="GO" id="GO:0005829">
    <property type="term" value="C:cytosol"/>
    <property type="evidence" value="ECO:0007669"/>
    <property type="project" value="TreeGrafter"/>
</dbReference>
<dbReference type="PANTHER" id="PTHR11647">
    <property type="entry name" value="HYDRANTOINASE/DIHYDROPYRIMIDINASE FAMILY MEMBER"/>
    <property type="match status" value="1"/>
</dbReference>
<dbReference type="FunFam" id="3.20.20.140:FF:000217">
    <property type="entry name" value="Dihydropyrimidinase-related protein 1"/>
    <property type="match status" value="1"/>
</dbReference>
<dbReference type="NCBIfam" id="TIGR02033">
    <property type="entry name" value="D-hydantoinase"/>
    <property type="match status" value="1"/>
</dbReference>
<evidence type="ECO:0000256" key="5">
    <source>
        <dbReference type="ARBA" id="ARBA00022801"/>
    </source>
</evidence>
<dbReference type="OrthoDB" id="9775759at2"/>
<evidence type="ECO:0000256" key="9">
    <source>
        <dbReference type="SAM" id="MobiDB-lite"/>
    </source>
</evidence>
<dbReference type="RefSeq" id="WP_096353281.1">
    <property type="nucleotide sequence ID" value="NZ_AP014946.1"/>
</dbReference>
<comment type="cofactor">
    <cofactor evidence="1">
        <name>Zn(2+)</name>
        <dbReference type="ChEBI" id="CHEBI:29105"/>
    </cofactor>
</comment>
<organism evidence="11 12">
    <name type="scientific">Variibacter gotjawalensis</name>
    <dbReference type="NCBI Taxonomy" id="1333996"/>
    <lineage>
        <taxon>Bacteria</taxon>
        <taxon>Pseudomonadati</taxon>
        <taxon>Pseudomonadota</taxon>
        <taxon>Alphaproteobacteria</taxon>
        <taxon>Hyphomicrobiales</taxon>
        <taxon>Nitrobacteraceae</taxon>
        <taxon>Variibacter</taxon>
    </lineage>
</organism>
<dbReference type="PANTHER" id="PTHR11647:SF1">
    <property type="entry name" value="COLLAPSIN RESPONSE MEDIATOR PROTEIN"/>
    <property type="match status" value="1"/>
</dbReference>
<feature type="domain" description="Amidohydrolase-related" evidence="10">
    <location>
        <begin position="51"/>
        <end position="441"/>
    </location>
</feature>
<dbReference type="Proteomes" id="UP000236884">
    <property type="component" value="Chromosome"/>
</dbReference>
<dbReference type="Gene3D" id="2.30.40.10">
    <property type="entry name" value="Urease, subunit C, domain 1"/>
    <property type="match status" value="1"/>
</dbReference>
<evidence type="ECO:0000256" key="4">
    <source>
        <dbReference type="ARBA" id="ARBA00022723"/>
    </source>
</evidence>
<evidence type="ECO:0000256" key="1">
    <source>
        <dbReference type="ARBA" id="ARBA00001947"/>
    </source>
</evidence>
<reference evidence="11 12" key="1">
    <citation type="submission" date="2015-08" db="EMBL/GenBank/DDBJ databases">
        <title>Investigation of the bacterial diversity of lava forest soil.</title>
        <authorList>
            <person name="Lee J.S."/>
        </authorList>
    </citation>
    <scope>NUCLEOTIDE SEQUENCE [LARGE SCALE GENOMIC DNA]</scope>
    <source>
        <strain evidence="11 12">GJW-30</strain>
    </source>
</reference>
<dbReference type="Gene3D" id="3.20.20.140">
    <property type="entry name" value="Metal-dependent hydrolases"/>
    <property type="match status" value="1"/>
</dbReference>
<dbReference type="NCBIfam" id="NF009941">
    <property type="entry name" value="PRK13404.1"/>
    <property type="match status" value="1"/>
</dbReference>
<sequence length="487" mass="53321">MQPFDLVIRGGTVVTATDSMKADVGIRGETIAAIGLGLDKGKKEIDARGKLVLPGGVDAHGHIEQLSASGKMNADTFQSATTAAAHGGTTTVISFAAQHVGMSLKTVVEEYHELAERGAVIDYAFHMILADPRPEVLEKEVPPLVKAGHSSLKVFMTYDRLRVDDEQLLDVLQAARDNKAMVCVHAENHGMVSWMGKRLVKHGYVAPKFHGISHPRLCEPEAFHRLVACAALVDQPIMIFHVSTAEGAQVIRHYRGEGLKVFAETCPQYLFLTKEQLDKPGVEGRKWMFSPPARNASDQEALWQALSLGDLQLISSDHAPYAFNETGKLMGGTKATFKQVPNGMPGYEGRLPMVFNEMVSNGRFDASKFVEWTSTNPAKIYNLYPKKGTIAIGSDADIAIWDPKKSVTFTDKMVKDKSGYTPWKGRTVKGWPTTVLLRGEVLVADEKLHAKPGSGQFLPRKGGKAAEPFGRATQEFDPKRNFGAKLR</sequence>
<comment type="PTM">
    <text evidence="8">Carbamylation allows a single lysine to coordinate two divalent metal cations.</text>
</comment>
<keyword evidence="12" id="KW-1185">Reference proteome</keyword>
<dbReference type="InterPro" id="IPR050378">
    <property type="entry name" value="Metallo-dep_Hydrolases_sf"/>
</dbReference>
<dbReference type="Pfam" id="PF01979">
    <property type="entry name" value="Amidohydro_1"/>
    <property type="match status" value="1"/>
</dbReference>
<dbReference type="SUPFAM" id="SSF51556">
    <property type="entry name" value="Metallo-dependent hydrolases"/>
    <property type="match status" value="1"/>
</dbReference>
<name>A0A0S3PS86_9BRAD</name>
<gene>
    <name evidence="11" type="ORF">GJW-30_1_01334</name>
</gene>
<keyword evidence="5 11" id="KW-0378">Hydrolase</keyword>
<evidence type="ECO:0000256" key="6">
    <source>
        <dbReference type="ARBA" id="ARBA00055040"/>
    </source>
</evidence>
<protein>
    <recommendedName>
        <fullName evidence="7">D-hydantoinase</fullName>
    </recommendedName>
</protein>
<accession>A0A0S3PS86</accession>
<dbReference type="InterPro" id="IPR011059">
    <property type="entry name" value="Metal-dep_hydrolase_composite"/>
</dbReference>
<dbReference type="GO" id="GO:0016812">
    <property type="term" value="F:hydrolase activity, acting on carbon-nitrogen (but not peptide) bonds, in cyclic amides"/>
    <property type="evidence" value="ECO:0007669"/>
    <property type="project" value="TreeGrafter"/>
</dbReference>
<feature type="region of interest" description="Disordered" evidence="9">
    <location>
        <begin position="453"/>
        <end position="487"/>
    </location>
</feature>
<evidence type="ECO:0000256" key="3">
    <source>
        <dbReference type="ARBA" id="ARBA00022553"/>
    </source>
</evidence>
<keyword evidence="4" id="KW-0479">Metal-binding</keyword>
<feature type="modified residue" description="N6-carboxylysine" evidence="8">
    <location>
        <position position="153"/>
    </location>
</feature>
<comment type="similarity">
    <text evidence="2">Belongs to the metallo-dependent hydrolases superfamily. Hydantoinase/dihydropyrimidinase family.</text>
</comment>
<dbReference type="CDD" id="cd01314">
    <property type="entry name" value="D-HYD"/>
    <property type="match status" value="1"/>
</dbReference>
<proteinExistence type="inferred from homology"/>
<evidence type="ECO:0000256" key="2">
    <source>
        <dbReference type="ARBA" id="ARBA00008829"/>
    </source>
</evidence>
<evidence type="ECO:0000313" key="11">
    <source>
        <dbReference type="EMBL" id="BAT58807.1"/>
    </source>
</evidence>
<dbReference type="SUPFAM" id="SSF51338">
    <property type="entry name" value="Composite domain of metallo-dependent hydrolases"/>
    <property type="match status" value="2"/>
</dbReference>
<evidence type="ECO:0000259" key="10">
    <source>
        <dbReference type="Pfam" id="PF01979"/>
    </source>
</evidence>
<dbReference type="InterPro" id="IPR011778">
    <property type="entry name" value="Hydantoinase/dihydroPyrase"/>
</dbReference>
<keyword evidence="3" id="KW-0597">Phosphoprotein</keyword>
<dbReference type="EMBL" id="AP014946">
    <property type="protein sequence ID" value="BAT58807.1"/>
    <property type="molecule type" value="Genomic_DNA"/>
</dbReference>
<comment type="function">
    <text evidence="6">Catalyzes the stereospecific hydrolysis of the cyclic amide bond of D-hydantoin derivatives.</text>
</comment>
<evidence type="ECO:0000256" key="7">
    <source>
        <dbReference type="ARBA" id="ARBA00068457"/>
    </source>
</evidence>
<evidence type="ECO:0000313" key="12">
    <source>
        <dbReference type="Proteomes" id="UP000236884"/>
    </source>
</evidence>
<dbReference type="InterPro" id="IPR006680">
    <property type="entry name" value="Amidohydro-rel"/>
</dbReference>
<evidence type="ECO:0000256" key="8">
    <source>
        <dbReference type="PIRSR" id="PIRSR611778-50"/>
    </source>
</evidence>
<dbReference type="GO" id="GO:0046872">
    <property type="term" value="F:metal ion binding"/>
    <property type="evidence" value="ECO:0007669"/>
    <property type="project" value="UniProtKB-KW"/>
</dbReference>
<dbReference type="KEGG" id="vgo:GJW-30_1_01334"/>